<dbReference type="NCBIfam" id="NF004392">
    <property type="entry name" value="PRK05751.1-3"/>
    <property type="match status" value="1"/>
</dbReference>
<dbReference type="SUPFAM" id="SSF54611">
    <property type="entry name" value="SecB-like"/>
    <property type="match status" value="1"/>
</dbReference>
<reference evidence="9" key="1">
    <citation type="submission" date="2019-01" db="EMBL/GenBank/DDBJ databases">
        <title>Gri0909 isolated from a small marine red alga.</title>
        <authorList>
            <person name="Kim J."/>
            <person name="Jeong S.E."/>
            <person name="Jeon C.O."/>
        </authorList>
    </citation>
    <scope>NUCLEOTIDE SEQUENCE [LARGE SCALE GENOMIC DNA]</scope>
    <source>
        <strain evidence="9">Gri0909</strain>
    </source>
</reference>
<dbReference type="EMBL" id="SADE01000002">
    <property type="protein sequence ID" value="RVU36232.1"/>
    <property type="molecule type" value="Genomic_DNA"/>
</dbReference>
<protein>
    <recommendedName>
        <fullName evidence="6">Protein-export protein SecB</fullName>
    </recommendedName>
</protein>
<comment type="subcellular location">
    <subcellularLocation>
        <location evidence="6">Cytoplasm</location>
    </subcellularLocation>
</comment>
<feature type="compositionally biased region" description="Low complexity" evidence="7">
    <location>
        <begin position="12"/>
        <end position="27"/>
    </location>
</feature>
<dbReference type="GO" id="GO:0051082">
    <property type="term" value="F:unfolded protein binding"/>
    <property type="evidence" value="ECO:0007669"/>
    <property type="project" value="InterPro"/>
</dbReference>
<evidence type="ECO:0000256" key="4">
    <source>
        <dbReference type="ARBA" id="ARBA00023010"/>
    </source>
</evidence>
<proteinExistence type="inferred from homology"/>
<keyword evidence="2 6" id="KW-0813">Transport</keyword>
<dbReference type="Pfam" id="PF02556">
    <property type="entry name" value="SecB"/>
    <property type="match status" value="1"/>
</dbReference>
<comment type="caution">
    <text evidence="8">The sequence shown here is derived from an EMBL/GenBank/DDBJ whole genome shotgun (WGS) entry which is preliminary data.</text>
</comment>
<feature type="region of interest" description="Disordered" evidence="7">
    <location>
        <begin position="1"/>
        <end position="31"/>
    </location>
</feature>
<dbReference type="PRINTS" id="PR01594">
    <property type="entry name" value="SECBCHAPRONE"/>
</dbReference>
<dbReference type="HAMAP" id="MF_00821">
    <property type="entry name" value="SecB"/>
    <property type="match status" value="1"/>
</dbReference>
<evidence type="ECO:0000256" key="3">
    <source>
        <dbReference type="ARBA" id="ARBA00022927"/>
    </source>
</evidence>
<dbReference type="InterPro" id="IPR035958">
    <property type="entry name" value="SecB-like_sf"/>
</dbReference>
<keyword evidence="5 6" id="KW-0143">Chaperone</keyword>
<keyword evidence="4 6" id="KW-0811">Translocation</keyword>
<evidence type="ECO:0000256" key="2">
    <source>
        <dbReference type="ARBA" id="ARBA00022448"/>
    </source>
</evidence>
<evidence type="ECO:0000256" key="6">
    <source>
        <dbReference type="HAMAP-Rule" id="MF_00821"/>
    </source>
</evidence>
<comment type="similarity">
    <text evidence="1 6">Belongs to the SecB family.</text>
</comment>
<dbReference type="PANTHER" id="PTHR36918">
    <property type="match status" value="1"/>
</dbReference>
<dbReference type="GO" id="GO:0015031">
    <property type="term" value="P:protein transport"/>
    <property type="evidence" value="ECO:0007669"/>
    <property type="project" value="UniProtKB-UniRule"/>
</dbReference>
<dbReference type="NCBIfam" id="TIGR00809">
    <property type="entry name" value="secB"/>
    <property type="match status" value="1"/>
</dbReference>
<gene>
    <name evidence="6 8" type="primary">secB</name>
    <name evidence="8" type="ORF">EOI86_13510</name>
</gene>
<keyword evidence="3 6" id="KW-0653">Protein transport</keyword>
<dbReference type="GO" id="GO:0005737">
    <property type="term" value="C:cytoplasm"/>
    <property type="evidence" value="ECO:0007669"/>
    <property type="project" value="UniProtKB-SubCell"/>
</dbReference>
<dbReference type="PANTHER" id="PTHR36918:SF1">
    <property type="entry name" value="PROTEIN-EXPORT PROTEIN SECB"/>
    <property type="match status" value="1"/>
</dbReference>
<dbReference type="Gene3D" id="3.10.420.10">
    <property type="entry name" value="SecB-like"/>
    <property type="match status" value="1"/>
</dbReference>
<dbReference type="GO" id="GO:0051262">
    <property type="term" value="P:protein tetramerization"/>
    <property type="evidence" value="ECO:0007669"/>
    <property type="project" value="InterPro"/>
</dbReference>
<dbReference type="AlphaFoldDB" id="A0A3S2Y2K6"/>
<evidence type="ECO:0000313" key="9">
    <source>
        <dbReference type="Proteomes" id="UP000287447"/>
    </source>
</evidence>
<evidence type="ECO:0000256" key="7">
    <source>
        <dbReference type="SAM" id="MobiDB-lite"/>
    </source>
</evidence>
<evidence type="ECO:0000256" key="5">
    <source>
        <dbReference type="ARBA" id="ARBA00023186"/>
    </source>
</evidence>
<dbReference type="OrthoDB" id="9795145at2"/>
<evidence type="ECO:0000256" key="1">
    <source>
        <dbReference type="ARBA" id="ARBA00009990"/>
    </source>
</evidence>
<organism evidence="8 9">
    <name type="scientific">Hwanghaeella grinnelliae</name>
    <dbReference type="NCBI Taxonomy" id="2500179"/>
    <lineage>
        <taxon>Bacteria</taxon>
        <taxon>Pseudomonadati</taxon>
        <taxon>Pseudomonadota</taxon>
        <taxon>Alphaproteobacteria</taxon>
        <taxon>Rhodospirillales</taxon>
        <taxon>Rhodospirillaceae</taxon>
        <taxon>Hwanghaeella</taxon>
    </lineage>
</organism>
<dbReference type="GO" id="GO:0006457">
    <property type="term" value="P:protein folding"/>
    <property type="evidence" value="ECO:0007669"/>
    <property type="project" value="UniProtKB-UniRule"/>
</dbReference>
<comment type="function">
    <text evidence="6">One of the proteins required for the normal export of preproteins out of the cell cytoplasm. It is a molecular chaperone that binds to a subset of precursor proteins, maintaining them in a translocation-competent state. It also specifically binds to its receptor SecA.</text>
</comment>
<comment type="subunit">
    <text evidence="6">Homotetramer, a dimer of dimers. One homotetramer interacts with 1 SecA dimer.</text>
</comment>
<dbReference type="RefSeq" id="WP_127765708.1">
    <property type="nucleotide sequence ID" value="NZ_SADE01000002.1"/>
</dbReference>
<evidence type="ECO:0000313" key="8">
    <source>
        <dbReference type="EMBL" id="RVU36232.1"/>
    </source>
</evidence>
<keyword evidence="9" id="KW-1185">Reference proteome</keyword>
<dbReference type="InterPro" id="IPR003708">
    <property type="entry name" value="SecB"/>
</dbReference>
<dbReference type="Proteomes" id="UP000287447">
    <property type="component" value="Unassembled WGS sequence"/>
</dbReference>
<keyword evidence="6" id="KW-0963">Cytoplasm</keyword>
<accession>A0A3S2Y2K6</accession>
<sequence length="178" mass="19379">MSDTEDQTAPTGDAAGANPDNQAAPGNPQQPPLTIVHQYLKDLSFENPSTPKLQVAPGVQPSVDVKVDVTATALDEKVFEVSLHTTFKTTANEHVIYMGELVYACVAHLGNVRQQDMEPLLLIEVPRLLFPYSRAIISNATRDGGFQPLILTPFDFVALYRKRLESRAAQTSTETGTA</sequence>
<name>A0A3S2Y2K6_9PROT</name>